<accession>A0ABT5VXR6</accession>
<reference evidence="2 3" key="1">
    <citation type="submission" date="2022-01" db="EMBL/GenBank/DDBJ databases">
        <title>Labilibaculum sp. nov, a marine bacterium isolated from Antarctica.</title>
        <authorList>
            <person name="Dai W."/>
        </authorList>
    </citation>
    <scope>NUCLEOTIDE SEQUENCE [LARGE SCALE GENOMIC DNA]</scope>
    <source>
        <strain evidence="2 3">DW002</strain>
    </source>
</reference>
<proteinExistence type="predicted"/>
<dbReference type="Pfam" id="PF03544">
    <property type="entry name" value="TonB_C"/>
    <property type="match status" value="1"/>
</dbReference>
<evidence type="ECO:0000313" key="3">
    <source>
        <dbReference type="Proteomes" id="UP001528920"/>
    </source>
</evidence>
<dbReference type="Gene3D" id="3.30.1150.10">
    <property type="match status" value="1"/>
</dbReference>
<dbReference type="InterPro" id="IPR037682">
    <property type="entry name" value="TonB_C"/>
</dbReference>
<dbReference type="RefSeq" id="WP_275110907.1">
    <property type="nucleotide sequence ID" value="NZ_JAKJSC010000004.1"/>
</dbReference>
<sequence>MKLFITSIFLICSTLVLGQNKRGQNNSFKENNSPRSMLVVDTMRYPLDNITMAKIDPNWIEKIELFKDEHEKYIYSDKNGIILIYPKKRFIDHALMILNSQTDTLIYKTVDSYPEFKYARVDTTIEAIEKYFKQNYQMPQILTDNGYSGKIYVRCIVEKNGHLSSIEIKQGIDKSLDESVREFVKKMPIWIPAKIKNENVRYHYIFPVDIKWLYGEIK</sequence>
<dbReference type="Proteomes" id="UP001528920">
    <property type="component" value="Unassembled WGS sequence"/>
</dbReference>
<evidence type="ECO:0000259" key="1">
    <source>
        <dbReference type="Pfam" id="PF03544"/>
    </source>
</evidence>
<dbReference type="EMBL" id="JAKJSC010000004">
    <property type="protein sequence ID" value="MDE5419577.1"/>
    <property type="molecule type" value="Genomic_DNA"/>
</dbReference>
<gene>
    <name evidence="2" type="ORF">L3049_16405</name>
</gene>
<protein>
    <submittedName>
        <fullName evidence="2">Energy transducer TonB</fullName>
    </submittedName>
</protein>
<dbReference type="SUPFAM" id="SSF74653">
    <property type="entry name" value="TolA/TonB C-terminal domain"/>
    <property type="match status" value="1"/>
</dbReference>
<name>A0ABT5VXR6_9BACT</name>
<evidence type="ECO:0000313" key="2">
    <source>
        <dbReference type="EMBL" id="MDE5419577.1"/>
    </source>
</evidence>
<comment type="caution">
    <text evidence="2">The sequence shown here is derived from an EMBL/GenBank/DDBJ whole genome shotgun (WGS) entry which is preliminary data.</text>
</comment>
<organism evidence="2 3">
    <name type="scientific">Paralabilibaculum antarcticum</name>
    <dbReference type="NCBI Taxonomy" id="2912572"/>
    <lineage>
        <taxon>Bacteria</taxon>
        <taxon>Pseudomonadati</taxon>
        <taxon>Bacteroidota</taxon>
        <taxon>Bacteroidia</taxon>
        <taxon>Marinilabiliales</taxon>
        <taxon>Marinifilaceae</taxon>
        <taxon>Paralabilibaculum</taxon>
    </lineage>
</organism>
<keyword evidence="3" id="KW-1185">Reference proteome</keyword>
<feature type="domain" description="TonB C-terminal" evidence="1">
    <location>
        <begin position="139"/>
        <end position="208"/>
    </location>
</feature>